<dbReference type="FunFam" id="3.40.1170.60:FF:000001">
    <property type="entry name" value="DNA polymerase IV"/>
    <property type="match status" value="1"/>
</dbReference>
<dbReference type="Pfam" id="PF11799">
    <property type="entry name" value="IMS_C"/>
    <property type="match status" value="1"/>
</dbReference>
<proteinExistence type="inferred from homology"/>
<dbReference type="CDD" id="cd03586">
    <property type="entry name" value="PolY_Pol_IV_kappa"/>
    <property type="match status" value="1"/>
</dbReference>
<dbReference type="SUPFAM" id="SSF100879">
    <property type="entry name" value="Lesion bypass DNA polymerase (Y-family), little finger domain"/>
    <property type="match status" value="1"/>
</dbReference>
<dbReference type="InterPro" id="IPR022880">
    <property type="entry name" value="DNApol_IV"/>
</dbReference>
<keyword evidence="12" id="KW-0227">DNA damage</keyword>
<dbReference type="NCBIfam" id="NF002882">
    <property type="entry name" value="PRK03348.1"/>
    <property type="match status" value="1"/>
</dbReference>
<dbReference type="GO" id="GO:0006281">
    <property type="term" value="P:DNA repair"/>
    <property type="evidence" value="ECO:0007669"/>
    <property type="project" value="UniProtKB-KW"/>
</dbReference>
<name>A0A3B0ZKY7_9ZZZZ</name>
<evidence type="ECO:0000256" key="13">
    <source>
        <dbReference type="ARBA" id="ARBA00022842"/>
    </source>
</evidence>
<dbReference type="EMBL" id="UOFU01000043">
    <property type="protein sequence ID" value="VAW94078.1"/>
    <property type="molecule type" value="Genomic_DNA"/>
</dbReference>
<dbReference type="GO" id="GO:0046872">
    <property type="term" value="F:metal ion binding"/>
    <property type="evidence" value="ECO:0007669"/>
    <property type="project" value="UniProtKB-KW"/>
</dbReference>
<evidence type="ECO:0000256" key="2">
    <source>
        <dbReference type="ARBA" id="ARBA00004496"/>
    </source>
</evidence>
<evidence type="ECO:0000256" key="14">
    <source>
        <dbReference type="ARBA" id="ARBA00022932"/>
    </source>
</evidence>
<evidence type="ECO:0000259" key="18">
    <source>
        <dbReference type="PROSITE" id="PS50173"/>
    </source>
</evidence>
<dbReference type="InterPro" id="IPR036775">
    <property type="entry name" value="DNA_pol_Y-fam_lit_finger_sf"/>
</dbReference>
<comment type="subunit">
    <text evidence="4">Monomer.</text>
</comment>
<comment type="subcellular location">
    <subcellularLocation>
        <location evidence="2">Cytoplasm</location>
    </subcellularLocation>
</comment>
<dbReference type="PANTHER" id="PTHR11076">
    <property type="entry name" value="DNA REPAIR POLYMERASE UMUC / TRANSFERASE FAMILY MEMBER"/>
    <property type="match status" value="1"/>
</dbReference>
<dbReference type="AlphaFoldDB" id="A0A3B0ZKY7"/>
<keyword evidence="7" id="KW-0963">Cytoplasm</keyword>
<dbReference type="PANTHER" id="PTHR11076:SF33">
    <property type="entry name" value="DNA POLYMERASE KAPPA"/>
    <property type="match status" value="1"/>
</dbReference>
<dbReference type="GO" id="GO:0009432">
    <property type="term" value="P:SOS response"/>
    <property type="evidence" value="ECO:0007669"/>
    <property type="project" value="TreeGrafter"/>
</dbReference>
<evidence type="ECO:0000256" key="8">
    <source>
        <dbReference type="ARBA" id="ARBA00022679"/>
    </source>
</evidence>
<dbReference type="InterPro" id="IPR043128">
    <property type="entry name" value="Rev_trsase/Diguanyl_cyclase"/>
</dbReference>
<evidence type="ECO:0000256" key="5">
    <source>
        <dbReference type="ARBA" id="ARBA00012417"/>
    </source>
</evidence>
<dbReference type="NCBIfam" id="NF003015">
    <property type="entry name" value="PRK03858.1"/>
    <property type="match status" value="1"/>
</dbReference>
<evidence type="ECO:0000256" key="3">
    <source>
        <dbReference type="ARBA" id="ARBA00010945"/>
    </source>
</evidence>
<evidence type="ECO:0000256" key="9">
    <source>
        <dbReference type="ARBA" id="ARBA00022695"/>
    </source>
</evidence>
<sequence>MIIHADMDAFYASVEIRERPELRNRPVAVGGSAEGRGVIAAASYAARKFGVRSAMPTSTALKRCPDLVLLPVHMSLYAEASRQIHAIFARYTPLIEPLSLDEAFLDVGASERLFGSAMVIARRIKQEVHEELGLVISMGVAPNKFLAKIASDLDKPDGFVEVAVDRVQAFLDPLPVSRLWGVGRVTGATLQKQGVHTIADLRRQPQAVLRRWFGEHGQQLWRLAHGIDKRPVVAEHEAKSISHETTFARDIADPETLRAVLLGLTEQVAWRLRRHGKCGRTVQLKLRFDDFRTVTRARSLRDATDATQVIWHTASRLLDRELAQGIPPLRLLGMGVSGFDEGTDSRQSDLFASVATEGEAVDRIADDINTRFGGKMLQRARSYHKGR</sequence>
<reference evidence="19" key="1">
    <citation type="submission" date="2018-06" db="EMBL/GenBank/DDBJ databases">
        <authorList>
            <person name="Zhirakovskaya E."/>
        </authorList>
    </citation>
    <scope>NUCLEOTIDE SEQUENCE</scope>
</reference>
<evidence type="ECO:0000256" key="12">
    <source>
        <dbReference type="ARBA" id="ARBA00022763"/>
    </source>
</evidence>
<keyword evidence="11" id="KW-0479">Metal-binding</keyword>
<keyword evidence="14" id="KW-0239">DNA-directed DNA polymerase</keyword>
<evidence type="ECO:0000256" key="16">
    <source>
        <dbReference type="ARBA" id="ARBA00023204"/>
    </source>
</evidence>
<dbReference type="InterPro" id="IPR050116">
    <property type="entry name" value="DNA_polymerase-Y"/>
</dbReference>
<dbReference type="InterPro" id="IPR053848">
    <property type="entry name" value="IMS_HHH_1"/>
</dbReference>
<dbReference type="FunFam" id="3.30.1490.100:FF:000004">
    <property type="entry name" value="DNA polymerase IV"/>
    <property type="match status" value="1"/>
</dbReference>
<comment type="cofactor">
    <cofactor evidence="1">
        <name>Mg(2+)</name>
        <dbReference type="ChEBI" id="CHEBI:18420"/>
    </cofactor>
</comment>
<evidence type="ECO:0000256" key="10">
    <source>
        <dbReference type="ARBA" id="ARBA00022705"/>
    </source>
</evidence>
<dbReference type="InterPro" id="IPR017961">
    <property type="entry name" value="DNA_pol_Y-fam_little_finger"/>
</dbReference>
<keyword evidence="13" id="KW-0460">Magnesium</keyword>
<keyword evidence="10" id="KW-0235">DNA replication</keyword>
<dbReference type="Pfam" id="PF21999">
    <property type="entry name" value="IMS_HHH_1"/>
    <property type="match status" value="1"/>
</dbReference>
<dbReference type="Gene3D" id="3.40.1170.60">
    <property type="match status" value="1"/>
</dbReference>
<evidence type="ECO:0000256" key="4">
    <source>
        <dbReference type="ARBA" id="ARBA00011245"/>
    </source>
</evidence>
<dbReference type="GO" id="GO:0003887">
    <property type="term" value="F:DNA-directed DNA polymerase activity"/>
    <property type="evidence" value="ECO:0007669"/>
    <property type="project" value="UniProtKB-KW"/>
</dbReference>
<dbReference type="InterPro" id="IPR043502">
    <property type="entry name" value="DNA/RNA_pol_sf"/>
</dbReference>
<accession>A0A3B0ZKY7</accession>
<evidence type="ECO:0000256" key="1">
    <source>
        <dbReference type="ARBA" id="ARBA00001946"/>
    </source>
</evidence>
<dbReference type="Gene3D" id="3.30.1490.100">
    <property type="entry name" value="DNA polymerase, Y-family, little finger domain"/>
    <property type="match status" value="1"/>
</dbReference>
<keyword evidence="16" id="KW-0234">DNA repair</keyword>
<organism evidence="19">
    <name type="scientific">hydrothermal vent metagenome</name>
    <dbReference type="NCBI Taxonomy" id="652676"/>
    <lineage>
        <taxon>unclassified sequences</taxon>
        <taxon>metagenomes</taxon>
        <taxon>ecological metagenomes</taxon>
    </lineage>
</organism>
<dbReference type="NCBIfam" id="NF002677">
    <property type="entry name" value="PRK02406.1"/>
    <property type="match status" value="1"/>
</dbReference>
<dbReference type="PROSITE" id="PS50173">
    <property type="entry name" value="UMUC"/>
    <property type="match status" value="1"/>
</dbReference>
<dbReference type="Gene3D" id="3.30.70.270">
    <property type="match status" value="1"/>
</dbReference>
<keyword evidence="6" id="KW-0515">Mutator protein</keyword>
<dbReference type="GO" id="GO:0042276">
    <property type="term" value="P:error-prone translesion synthesis"/>
    <property type="evidence" value="ECO:0007669"/>
    <property type="project" value="TreeGrafter"/>
</dbReference>
<dbReference type="NCBIfam" id="NF002751">
    <property type="entry name" value="PRK02794.1"/>
    <property type="match status" value="1"/>
</dbReference>
<dbReference type="GO" id="GO:0003684">
    <property type="term" value="F:damaged DNA binding"/>
    <property type="evidence" value="ECO:0007669"/>
    <property type="project" value="InterPro"/>
</dbReference>
<evidence type="ECO:0000256" key="17">
    <source>
        <dbReference type="ARBA" id="ARBA00049244"/>
    </source>
</evidence>
<dbReference type="Gene3D" id="1.10.150.20">
    <property type="entry name" value="5' to 3' exonuclease, C-terminal subdomain"/>
    <property type="match status" value="1"/>
</dbReference>
<dbReference type="Pfam" id="PF00817">
    <property type="entry name" value="IMS"/>
    <property type="match status" value="1"/>
</dbReference>
<dbReference type="SUPFAM" id="SSF56672">
    <property type="entry name" value="DNA/RNA polymerases"/>
    <property type="match status" value="1"/>
</dbReference>
<dbReference type="EC" id="2.7.7.7" evidence="5"/>
<dbReference type="HAMAP" id="MF_01113">
    <property type="entry name" value="DNApol_IV"/>
    <property type="match status" value="1"/>
</dbReference>
<dbReference type="InterPro" id="IPR001126">
    <property type="entry name" value="UmuC"/>
</dbReference>
<dbReference type="GO" id="GO:0006260">
    <property type="term" value="P:DNA replication"/>
    <property type="evidence" value="ECO:0007669"/>
    <property type="project" value="UniProtKB-KW"/>
</dbReference>
<comment type="similarity">
    <text evidence="3">Belongs to the DNA polymerase type-Y family.</text>
</comment>
<keyword evidence="9 19" id="KW-0548">Nucleotidyltransferase</keyword>
<gene>
    <name evidence="19" type="ORF">MNBD_GAMMA20-1369</name>
</gene>
<feature type="domain" description="UmuC" evidence="18">
    <location>
        <begin position="2"/>
        <end position="183"/>
    </location>
</feature>
<evidence type="ECO:0000256" key="15">
    <source>
        <dbReference type="ARBA" id="ARBA00023125"/>
    </source>
</evidence>
<dbReference type="GO" id="GO:0005829">
    <property type="term" value="C:cytosol"/>
    <property type="evidence" value="ECO:0007669"/>
    <property type="project" value="TreeGrafter"/>
</dbReference>
<evidence type="ECO:0000313" key="19">
    <source>
        <dbReference type="EMBL" id="VAW94078.1"/>
    </source>
</evidence>
<evidence type="ECO:0000256" key="6">
    <source>
        <dbReference type="ARBA" id="ARBA00022457"/>
    </source>
</evidence>
<evidence type="ECO:0000256" key="7">
    <source>
        <dbReference type="ARBA" id="ARBA00022490"/>
    </source>
</evidence>
<protein>
    <recommendedName>
        <fullName evidence="5">DNA-directed DNA polymerase</fullName>
        <ecNumber evidence="5">2.7.7.7</ecNumber>
    </recommendedName>
</protein>
<comment type="catalytic activity">
    <reaction evidence="17">
        <text>DNA(n) + a 2'-deoxyribonucleoside 5'-triphosphate = DNA(n+1) + diphosphate</text>
        <dbReference type="Rhea" id="RHEA:22508"/>
        <dbReference type="Rhea" id="RHEA-COMP:17339"/>
        <dbReference type="Rhea" id="RHEA-COMP:17340"/>
        <dbReference type="ChEBI" id="CHEBI:33019"/>
        <dbReference type="ChEBI" id="CHEBI:61560"/>
        <dbReference type="ChEBI" id="CHEBI:173112"/>
        <dbReference type="EC" id="2.7.7.7"/>
    </reaction>
</comment>
<keyword evidence="15" id="KW-0238">DNA-binding</keyword>
<evidence type="ECO:0000256" key="11">
    <source>
        <dbReference type="ARBA" id="ARBA00022723"/>
    </source>
</evidence>
<keyword evidence="8 19" id="KW-0808">Transferase</keyword>